<name>A0A5B0DEV8_STRCR</name>
<keyword evidence="1" id="KW-0732">Signal</keyword>
<evidence type="ECO:0000313" key="3">
    <source>
        <dbReference type="EMBL" id="KAA0964381.1"/>
    </source>
</evidence>
<dbReference type="Proteomes" id="UP000323039">
    <property type="component" value="Unassembled WGS sequence"/>
</dbReference>
<comment type="caution">
    <text evidence="3">The sequence shown here is derived from an EMBL/GenBank/DDBJ whole genome shotgun (WGS) entry which is preliminary data.</text>
</comment>
<dbReference type="EMBL" id="VSJJ01000004">
    <property type="protein sequence ID" value="KAA0964381.1"/>
    <property type="molecule type" value="Genomic_DNA"/>
</dbReference>
<evidence type="ECO:0000313" key="4">
    <source>
        <dbReference type="Proteomes" id="UP000323039"/>
    </source>
</evidence>
<gene>
    <name evidence="3" type="ORF">FXF62_04965</name>
</gene>
<dbReference type="InterPro" id="IPR022263">
    <property type="entry name" value="KxYKxGKxW"/>
</dbReference>
<accession>A0A5B0DEV8</accession>
<evidence type="ECO:0000256" key="2">
    <source>
        <dbReference type="SAM" id="MobiDB-lite"/>
    </source>
</evidence>
<proteinExistence type="predicted"/>
<evidence type="ECO:0000256" key="1">
    <source>
        <dbReference type="ARBA" id="ARBA00022729"/>
    </source>
</evidence>
<organism evidence="3 4">
    <name type="scientific">Streptococcus cristatus</name>
    <dbReference type="NCBI Taxonomy" id="45634"/>
    <lineage>
        <taxon>Bacteria</taxon>
        <taxon>Bacillati</taxon>
        <taxon>Bacillota</taxon>
        <taxon>Bacilli</taxon>
        <taxon>Lactobacillales</taxon>
        <taxon>Streptococcaceae</taxon>
        <taxon>Streptococcus</taxon>
    </lineage>
</organism>
<dbReference type="NCBIfam" id="TIGR03715">
    <property type="entry name" value="KxYKxGKxW"/>
    <property type="match status" value="1"/>
</dbReference>
<dbReference type="Pfam" id="PF19258">
    <property type="entry name" value="KxYKxGKxW_sig"/>
    <property type="match status" value="1"/>
</dbReference>
<dbReference type="AlphaFoldDB" id="A0A5B0DEV8"/>
<reference evidence="3 4" key="1">
    <citation type="submission" date="2019-08" db="EMBL/GenBank/DDBJ databases">
        <title>Genome sequence and analysis of Streptococcus cristatus strain S22 isolated from throat swab of children scarlet fever in Hangzhou, China.</title>
        <authorList>
            <person name="Huang Y."/>
            <person name="Xie L."/>
        </authorList>
    </citation>
    <scope>NUCLEOTIDE SEQUENCE [LARGE SCALE GENOMIC DNA]</scope>
    <source>
        <strain evidence="3 4">S22</strain>
    </source>
</reference>
<feature type="region of interest" description="Disordered" evidence="2">
    <location>
        <begin position="160"/>
        <end position="193"/>
    </location>
</feature>
<sequence>MVMRLTKTGMLKKERKRMFRSKKYNKDFEIIDEKKRYKLYKSGKNWVKASNSQLDLFRIGGMGEVVSNSLSDTEELDHDHLSLNTLAGLWGILAAGAAGLVVTQEQSVYADETSEYTDKAVISAEVKDNEEAPEASTNSIIAQAQAEMRKAKAEQASELASVSVSQSVSTSVSTSESVSLSISTSQSVSQSLS</sequence>
<protein>
    <submittedName>
        <fullName evidence="3">Uncharacterized protein</fullName>
    </submittedName>
</protein>